<evidence type="ECO:0000313" key="13">
    <source>
        <dbReference type="EMBL" id="CAF1089987.1"/>
    </source>
</evidence>
<feature type="domain" description="Integrase catalytic" evidence="12">
    <location>
        <begin position="883"/>
        <end position="1042"/>
    </location>
</feature>
<dbReference type="CDD" id="cd00303">
    <property type="entry name" value="retropepsin_like"/>
    <property type="match status" value="1"/>
</dbReference>
<evidence type="ECO:0000313" key="15">
    <source>
        <dbReference type="Proteomes" id="UP000663870"/>
    </source>
</evidence>
<dbReference type="InterPro" id="IPR041588">
    <property type="entry name" value="Integrase_H2C2"/>
</dbReference>
<dbReference type="SUPFAM" id="SSF50630">
    <property type="entry name" value="Acid proteases"/>
    <property type="match status" value="1"/>
</dbReference>
<dbReference type="FunFam" id="1.10.340.70:FF:000001">
    <property type="entry name" value="Retrovirus-related Pol polyprotein from transposon gypsy-like Protein"/>
    <property type="match status" value="1"/>
</dbReference>
<dbReference type="GO" id="GO:0015074">
    <property type="term" value="P:DNA integration"/>
    <property type="evidence" value="ECO:0007669"/>
    <property type="project" value="UniProtKB-KW"/>
</dbReference>
<dbReference type="InterPro" id="IPR043502">
    <property type="entry name" value="DNA/RNA_pol_sf"/>
</dbReference>
<keyword evidence="9" id="KW-0229">DNA integration</keyword>
<keyword evidence="5" id="KW-0255">Endonuclease</keyword>
<dbReference type="Pfam" id="PF00078">
    <property type="entry name" value="RVT_1"/>
    <property type="match status" value="1"/>
</dbReference>
<dbReference type="Gene3D" id="2.40.70.10">
    <property type="entry name" value="Acid Proteases"/>
    <property type="match status" value="1"/>
</dbReference>
<dbReference type="InterPro" id="IPR000477">
    <property type="entry name" value="RT_dom"/>
</dbReference>
<evidence type="ECO:0000256" key="6">
    <source>
        <dbReference type="ARBA" id="ARBA00022801"/>
    </source>
</evidence>
<dbReference type="InterPro" id="IPR041577">
    <property type="entry name" value="RT_RNaseH_2"/>
</dbReference>
<dbReference type="GO" id="GO:0004190">
    <property type="term" value="F:aspartic-type endopeptidase activity"/>
    <property type="evidence" value="ECO:0007669"/>
    <property type="project" value="InterPro"/>
</dbReference>
<dbReference type="PROSITE" id="PS50994">
    <property type="entry name" value="INTEGRASE"/>
    <property type="match status" value="1"/>
</dbReference>
<evidence type="ECO:0000256" key="3">
    <source>
        <dbReference type="ARBA" id="ARBA00022695"/>
    </source>
</evidence>
<dbReference type="FunFam" id="3.10.10.10:FF:000007">
    <property type="entry name" value="Retrovirus-related Pol polyprotein from transposon 17.6-like Protein"/>
    <property type="match status" value="1"/>
</dbReference>
<dbReference type="InterPro" id="IPR043128">
    <property type="entry name" value="Rev_trsase/Diguanyl_cyclase"/>
</dbReference>
<dbReference type="GO" id="GO:0004519">
    <property type="term" value="F:endonuclease activity"/>
    <property type="evidence" value="ECO:0007669"/>
    <property type="project" value="UniProtKB-KW"/>
</dbReference>
<dbReference type="Pfam" id="PF13975">
    <property type="entry name" value="gag-asp_proteas"/>
    <property type="match status" value="1"/>
</dbReference>
<dbReference type="EMBL" id="CAJNOL010001085">
    <property type="protein sequence ID" value="CAF1283495.1"/>
    <property type="molecule type" value="Genomic_DNA"/>
</dbReference>
<dbReference type="GO" id="GO:0006508">
    <property type="term" value="P:proteolysis"/>
    <property type="evidence" value="ECO:0007669"/>
    <property type="project" value="UniProtKB-KW"/>
</dbReference>
<dbReference type="InterPro" id="IPR012337">
    <property type="entry name" value="RNaseH-like_sf"/>
</dbReference>
<evidence type="ECO:0000256" key="4">
    <source>
        <dbReference type="ARBA" id="ARBA00022722"/>
    </source>
</evidence>
<dbReference type="GO" id="GO:0003723">
    <property type="term" value="F:RNA binding"/>
    <property type="evidence" value="ECO:0007669"/>
    <property type="project" value="UniProtKB-KW"/>
</dbReference>
<evidence type="ECO:0000256" key="7">
    <source>
        <dbReference type="ARBA" id="ARBA00022842"/>
    </source>
</evidence>
<dbReference type="SUPFAM" id="SSF53098">
    <property type="entry name" value="Ribonuclease H-like"/>
    <property type="match status" value="1"/>
</dbReference>
<keyword evidence="10" id="KW-0695">RNA-directed DNA polymerase</keyword>
<dbReference type="Gene3D" id="3.10.20.370">
    <property type="match status" value="1"/>
</dbReference>
<keyword evidence="3" id="KW-0548">Nucleotidyltransferase</keyword>
<dbReference type="InterPro" id="IPR021109">
    <property type="entry name" value="Peptidase_aspartic_dom_sf"/>
</dbReference>
<keyword evidence="4" id="KW-0540">Nuclease</keyword>
<protein>
    <recommendedName>
        <fullName evidence="12">Integrase catalytic domain-containing protein</fullName>
    </recommendedName>
</protein>
<organism evidence="14 15">
    <name type="scientific">Rotaria sordida</name>
    <dbReference type="NCBI Taxonomy" id="392033"/>
    <lineage>
        <taxon>Eukaryota</taxon>
        <taxon>Metazoa</taxon>
        <taxon>Spiralia</taxon>
        <taxon>Gnathifera</taxon>
        <taxon>Rotifera</taxon>
        <taxon>Eurotatoria</taxon>
        <taxon>Bdelloidea</taxon>
        <taxon>Philodinida</taxon>
        <taxon>Philodinidae</taxon>
        <taxon>Rotaria</taxon>
    </lineage>
</organism>
<dbReference type="InterPro" id="IPR001969">
    <property type="entry name" value="Aspartic_peptidase_AS"/>
</dbReference>
<dbReference type="PROSITE" id="PS00141">
    <property type="entry name" value="ASP_PROTEASE"/>
    <property type="match status" value="1"/>
</dbReference>
<dbReference type="InterPro" id="IPR036397">
    <property type="entry name" value="RNaseH_sf"/>
</dbReference>
<gene>
    <name evidence="14" type="ORF">JXQ802_LOCUS28616</name>
    <name evidence="13" type="ORF">PYM288_LOCUS19121</name>
</gene>
<keyword evidence="11" id="KW-0511">Multifunctional enzyme</keyword>
<evidence type="ECO:0000256" key="2">
    <source>
        <dbReference type="ARBA" id="ARBA00022679"/>
    </source>
</evidence>
<dbReference type="InterPro" id="IPR050951">
    <property type="entry name" value="Retrovirus_Pol_polyprotein"/>
</dbReference>
<dbReference type="PANTHER" id="PTHR37984:SF5">
    <property type="entry name" value="PROTEIN NYNRIN-LIKE"/>
    <property type="match status" value="1"/>
</dbReference>
<dbReference type="GO" id="GO:0003964">
    <property type="term" value="F:RNA-directed DNA polymerase activity"/>
    <property type="evidence" value="ECO:0007669"/>
    <property type="project" value="UniProtKB-KW"/>
</dbReference>
<reference evidence="14" key="1">
    <citation type="submission" date="2021-02" db="EMBL/GenBank/DDBJ databases">
        <authorList>
            <person name="Nowell W R."/>
        </authorList>
    </citation>
    <scope>NUCLEOTIDE SEQUENCE</scope>
</reference>
<dbReference type="Gene3D" id="3.30.420.10">
    <property type="entry name" value="Ribonuclease H-like superfamily/Ribonuclease H"/>
    <property type="match status" value="1"/>
</dbReference>
<keyword evidence="7" id="KW-0460">Magnesium</keyword>
<proteinExistence type="predicted"/>
<evidence type="ECO:0000256" key="8">
    <source>
        <dbReference type="ARBA" id="ARBA00022884"/>
    </source>
</evidence>
<keyword evidence="6" id="KW-0378">Hydrolase</keyword>
<dbReference type="Proteomes" id="UP000663854">
    <property type="component" value="Unassembled WGS sequence"/>
</dbReference>
<dbReference type="Gene3D" id="1.10.340.70">
    <property type="match status" value="1"/>
</dbReference>
<dbReference type="Pfam" id="PF17921">
    <property type="entry name" value="Integrase_H2C2"/>
    <property type="match status" value="1"/>
</dbReference>
<dbReference type="CDD" id="cd01647">
    <property type="entry name" value="RT_LTR"/>
    <property type="match status" value="1"/>
</dbReference>
<dbReference type="CDD" id="cd09274">
    <property type="entry name" value="RNase_HI_RT_Ty3"/>
    <property type="match status" value="1"/>
</dbReference>
<dbReference type="FunFam" id="3.30.420.10:FF:000032">
    <property type="entry name" value="Retrovirus-related Pol polyprotein from transposon 297-like Protein"/>
    <property type="match status" value="1"/>
</dbReference>
<dbReference type="Pfam" id="PF17919">
    <property type="entry name" value="RT_RNaseH_2"/>
    <property type="match status" value="1"/>
</dbReference>
<dbReference type="Pfam" id="PF00665">
    <property type="entry name" value="rve"/>
    <property type="match status" value="1"/>
</dbReference>
<keyword evidence="1" id="KW-0645">Protease</keyword>
<keyword evidence="8" id="KW-0694">RNA-binding</keyword>
<evidence type="ECO:0000256" key="11">
    <source>
        <dbReference type="ARBA" id="ARBA00023268"/>
    </source>
</evidence>
<dbReference type="SUPFAM" id="SSF56672">
    <property type="entry name" value="DNA/RNA polymerases"/>
    <property type="match status" value="1"/>
</dbReference>
<evidence type="ECO:0000256" key="9">
    <source>
        <dbReference type="ARBA" id="ARBA00022908"/>
    </source>
</evidence>
<keyword evidence="2" id="KW-0808">Transferase</keyword>
<name>A0A815CCY2_9BILA</name>
<evidence type="ECO:0000256" key="1">
    <source>
        <dbReference type="ARBA" id="ARBA00022670"/>
    </source>
</evidence>
<accession>A0A815CCY2</accession>
<dbReference type="Proteomes" id="UP000663870">
    <property type="component" value="Unassembled WGS sequence"/>
</dbReference>
<dbReference type="EMBL" id="CAJNOH010000621">
    <property type="protein sequence ID" value="CAF1089987.1"/>
    <property type="molecule type" value="Genomic_DNA"/>
</dbReference>
<dbReference type="Gene3D" id="3.30.70.270">
    <property type="match status" value="2"/>
</dbReference>
<evidence type="ECO:0000256" key="5">
    <source>
        <dbReference type="ARBA" id="ARBA00022759"/>
    </source>
</evidence>
<evidence type="ECO:0000256" key="10">
    <source>
        <dbReference type="ARBA" id="ARBA00022918"/>
    </source>
</evidence>
<dbReference type="PANTHER" id="PTHR37984">
    <property type="entry name" value="PROTEIN CBG26694"/>
    <property type="match status" value="1"/>
</dbReference>
<dbReference type="FunFam" id="3.30.70.270:FF:000020">
    <property type="entry name" value="Transposon Tf2-6 polyprotein-like Protein"/>
    <property type="match status" value="1"/>
</dbReference>
<sequence length="1161" mass="133173">MIDGIDFANSSQHPSTPSLIYITTYVNNKQMKILIDTGAQYSFINEKCLKFFNQYKFSDIGHQKFFMADGLTYFIVTGIIHLNINIGDIITSIPAFITKKLCTNLILGMDYLTKYDLDIQPKKKSILFKFDSQQIVIPINTETTLVDFPVKLSRSIKILPKSEQQIPVNVNISTAILSFRPSFNFIQKTSIYSPHASLNIKNYSTLLTVINPSNCPRYLRKGIIIGMAIYNNPQSYSVANNENSIISNSFNSSSQKINTITIPPPLPTIQQTISNLLLHIVEQIQHDSIQSLLFKFQSTFDTSKYTVAQTKLSHVIETYPHTPPVSKCYPSNPTSIAEMRLIINKLLEAGLIRKSQSSYAAPALLVKKKDKTWRLVIDYKKLNSVTIKDNYPLPNMEVTLQTLGAGYRYFTKFDLKSGFWQLPIDEKDRYKTAFITPFGLFEWLVLPQGLRNSPPRHIITSTTVSPLPEKIKSIISLPEPRSLSEANRFIRALSWYRKFISNFSSVAAPIHAITNLTKSNRHKFKWGPEQSKSFRELKQLLTSTPLFLNFPDDTQPVLLSTDASKVGLGGVLYQEINNVKKVLYYHSELLSPAQTRYHPMELEALAIFKCITRMKSFLLGRNIIIYTDNCPLCHMMHKKISNKHVDKISLLLQEFNIQQIIHVQGKYNCLPDYLSRHPIPSDDELLDYDYGLGFTKDKSSSSVQLIGAVVTRSKAKLMSRNIDSPPFSSQQQNSLNFSSLSSHDFNKLHDVNEHFDIIKLKEHQQNDSQNQKVIDDLKQRPNISFEYQNGILYKLLSYTRGKIKRKLIYVPNSMLNALLFSYHDNPLVGGHFGVRRTLEKIRQQFWWPNMKNFIINYIKSCVVCQAYNVSRQKRPGFLQPITPPDGPNQLVGIDFCGPFPTTPQDNRYVLCLTDYYTKFITAIALPVCSASVTANAIFKEFICRYGVPKAIISDQGTSFKNQLMHSLSKLLGYHHIFCTPYNPQSNGQVERFNATFVTQLAKLTDAELNNWDEYLCSIVFAYNTGIHSTTNMSPFELTFGRKANLPIDHPPTSFIFPHPNDYFQQLVRNLELYRVTVKQNILKQQQQSKTRYDRHRKNPEYNIGTTVLIRNFTNRSKLDPRFSINTKIIIRKQHPIYWVEDINTKSVSQIHVNDLRPLMNN</sequence>
<keyword evidence="15" id="KW-1185">Reference proteome</keyword>
<evidence type="ECO:0000313" key="14">
    <source>
        <dbReference type="EMBL" id="CAF1283495.1"/>
    </source>
</evidence>
<dbReference type="InterPro" id="IPR001584">
    <property type="entry name" value="Integrase_cat-core"/>
</dbReference>
<dbReference type="AlphaFoldDB" id="A0A815CCY2"/>
<evidence type="ECO:0000259" key="12">
    <source>
        <dbReference type="PROSITE" id="PS50994"/>
    </source>
</evidence>
<comment type="caution">
    <text evidence="14">The sequence shown here is derived from an EMBL/GenBank/DDBJ whole genome shotgun (WGS) entry which is preliminary data.</text>
</comment>
<dbReference type="Gene3D" id="3.10.10.10">
    <property type="entry name" value="HIV Type 1 Reverse Transcriptase, subunit A, domain 1"/>
    <property type="match status" value="1"/>
</dbReference>